<protein>
    <submittedName>
        <fullName evidence="2">Carboxymuconolactone decarboxylase family protein</fullName>
    </submittedName>
</protein>
<gene>
    <name evidence="2" type="ORF">FPZ44_05860</name>
</gene>
<dbReference type="AlphaFoldDB" id="A0A559IYA3"/>
<keyword evidence="3" id="KW-1185">Reference proteome</keyword>
<proteinExistence type="predicted"/>
<dbReference type="NCBIfam" id="TIGR00778">
    <property type="entry name" value="ahpD_dom"/>
    <property type="match status" value="1"/>
</dbReference>
<dbReference type="OrthoDB" id="1683318at2"/>
<dbReference type="Gene3D" id="1.20.1290.10">
    <property type="entry name" value="AhpD-like"/>
    <property type="match status" value="1"/>
</dbReference>
<reference evidence="2 3" key="1">
    <citation type="submission" date="2019-07" db="EMBL/GenBank/DDBJ databases">
        <authorList>
            <person name="Kim J."/>
        </authorList>
    </citation>
    <scope>NUCLEOTIDE SEQUENCE [LARGE SCALE GENOMIC DNA]</scope>
    <source>
        <strain evidence="2 3">N4</strain>
    </source>
</reference>
<name>A0A559IYA3_9BACL</name>
<feature type="domain" description="Carboxymuconolactone decarboxylase-like" evidence="1">
    <location>
        <begin position="25"/>
        <end position="100"/>
    </location>
</feature>
<comment type="caution">
    <text evidence="2">The sequence shown here is derived from an EMBL/GenBank/DDBJ whole genome shotgun (WGS) entry which is preliminary data.</text>
</comment>
<evidence type="ECO:0000259" key="1">
    <source>
        <dbReference type="Pfam" id="PF02627"/>
    </source>
</evidence>
<dbReference type="InterPro" id="IPR004675">
    <property type="entry name" value="AhpD_core"/>
</dbReference>
<dbReference type="PANTHER" id="PTHR33930">
    <property type="entry name" value="ALKYL HYDROPEROXIDE REDUCTASE AHPD"/>
    <property type="match status" value="1"/>
</dbReference>
<sequence>MLMSNGTSKVTLYKNEISHLEGVLPDIVNAYHSFTGVCFQDGALDRKTKELIALGISLFANNEVCTQYHVREARHKGASDAEVLEAVAVAAALGGGHTLSQGVTRVQEALRAAENN</sequence>
<accession>A0A559IYA3</accession>
<organism evidence="2 3">
    <name type="scientific">Paenibacillus agilis</name>
    <dbReference type="NCBI Taxonomy" id="3020863"/>
    <lineage>
        <taxon>Bacteria</taxon>
        <taxon>Bacillati</taxon>
        <taxon>Bacillota</taxon>
        <taxon>Bacilli</taxon>
        <taxon>Bacillales</taxon>
        <taxon>Paenibacillaceae</taxon>
        <taxon>Paenibacillus</taxon>
    </lineage>
</organism>
<dbReference type="Pfam" id="PF02627">
    <property type="entry name" value="CMD"/>
    <property type="match status" value="1"/>
</dbReference>
<dbReference type="EMBL" id="VNJK01000001">
    <property type="protein sequence ID" value="TVX92614.1"/>
    <property type="molecule type" value="Genomic_DNA"/>
</dbReference>
<evidence type="ECO:0000313" key="2">
    <source>
        <dbReference type="EMBL" id="TVX92614.1"/>
    </source>
</evidence>
<dbReference type="InterPro" id="IPR003779">
    <property type="entry name" value="CMD-like"/>
</dbReference>
<dbReference type="PANTHER" id="PTHR33930:SF2">
    <property type="entry name" value="BLR3452 PROTEIN"/>
    <property type="match status" value="1"/>
</dbReference>
<dbReference type="GO" id="GO:0051920">
    <property type="term" value="F:peroxiredoxin activity"/>
    <property type="evidence" value="ECO:0007669"/>
    <property type="project" value="InterPro"/>
</dbReference>
<dbReference type="Proteomes" id="UP000318102">
    <property type="component" value="Unassembled WGS sequence"/>
</dbReference>
<dbReference type="SUPFAM" id="SSF69118">
    <property type="entry name" value="AhpD-like"/>
    <property type="match status" value="1"/>
</dbReference>
<evidence type="ECO:0000313" key="3">
    <source>
        <dbReference type="Proteomes" id="UP000318102"/>
    </source>
</evidence>
<dbReference type="InterPro" id="IPR029032">
    <property type="entry name" value="AhpD-like"/>
</dbReference>